<comment type="caution">
    <text evidence="1">The sequence shown here is derived from an EMBL/GenBank/DDBJ whole genome shotgun (WGS) entry which is preliminary data.</text>
</comment>
<evidence type="ECO:0000313" key="2">
    <source>
        <dbReference type="Proteomes" id="UP000770717"/>
    </source>
</evidence>
<accession>A0A8J6B8Q1</accession>
<keyword evidence="2" id="KW-1185">Reference proteome</keyword>
<protein>
    <submittedName>
        <fullName evidence="1">Uncharacterized protein</fullName>
    </submittedName>
</protein>
<sequence length="99" mass="11099">MFCIQVMCAVSVLAPPRIRNVIDHVTNSSLWLCTPGISPIQRRTLPRGCNLCMGLLTSVKRCQQAGTAYAFVCNYTQLTVRGGEKSLSHDQWRPAFWVE</sequence>
<dbReference type="Proteomes" id="UP000770717">
    <property type="component" value="Unassembled WGS sequence"/>
</dbReference>
<dbReference type="EMBL" id="WNTK01078509">
    <property type="protein sequence ID" value="KAG9460369.1"/>
    <property type="molecule type" value="Genomic_DNA"/>
</dbReference>
<gene>
    <name evidence="1" type="ORF">GDO78_022293</name>
</gene>
<dbReference type="AlphaFoldDB" id="A0A8J6B8Q1"/>
<name>A0A8J6B8Q1_ELECQ</name>
<proteinExistence type="predicted"/>
<reference evidence="1" key="1">
    <citation type="thesis" date="2020" institute="ProQuest LLC" country="789 East Eisenhower Parkway, Ann Arbor, MI, USA">
        <title>Comparative Genomics and Chromosome Evolution.</title>
        <authorList>
            <person name="Mudd A.B."/>
        </authorList>
    </citation>
    <scope>NUCLEOTIDE SEQUENCE</scope>
    <source>
        <strain evidence="1">HN-11 Male</strain>
        <tissue evidence="1">Kidney and liver</tissue>
    </source>
</reference>
<evidence type="ECO:0000313" key="1">
    <source>
        <dbReference type="EMBL" id="KAG9460369.1"/>
    </source>
</evidence>
<organism evidence="1 2">
    <name type="scientific">Eleutherodactylus coqui</name>
    <name type="common">Puerto Rican coqui</name>
    <dbReference type="NCBI Taxonomy" id="57060"/>
    <lineage>
        <taxon>Eukaryota</taxon>
        <taxon>Metazoa</taxon>
        <taxon>Chordata</taxon>
        <taxon>Craniata</taxon>
        <taxon>Vertebrata</taxon>
        <taxon>Euteleostomi</taxon>
        <taxon>Amphibia</taxon>
        <taxon>Batrachia</taxon>
        <taxon>Anura</taxon>
        <taxon>Neobatrachia</taxon>
        <taxon>Hyloidea</taxon>
        <taxon>Eleutherodactylidae</taxon>
        <taxon>Eleutherodactylinae</taxon>
        <taxon>Eleutherodactylus</taxon>
        <taxon>Eleutherodactylus</taxon>
    </lineage>
</organism>